<keyword evidence="3" id="KW-1185">Reference proteome</keyword>
<evidence type="ECO:0000313" key="3">
    <source>
        <dbReference type="Proteomes" id="UP000039046"/>
    </source>
</evidence>
<protein>
    <recommendedName>
        <fullName evidence="1">Aminoglycoside phosphotransferase domain-containing protein</fullName>
    </recommendedName>
</protein>
<dbReference type="PANTHER" id="PTHR21310">
    <property type="entry name" value="AMINOGLYCOSIDE PHOSPHOTRANSFERASE-RELATED-RELATED"/>
    <property type="match status" value="1"/>
</dbReference>
<name>A0A0A1TRK7_9HYPO</name>
<dbReference type="EMBL" id="CDHN01000007">
    <property type="protein sequence ID" value="CEJ94735.1"/>
    <property type="molecule type" value="Genomic_DNA"/>
</dbReference>
<organism evidence="2 3">
    <name type="scientific">[Torrubiella] hemipterigena</name>
    <dbReference type="NCBI Taxonomy" id="1531966"/>
    <lineage>
        <taxon>Eukaryota</taxon>
        <taxon>Fungi</taxon>
        <taxon>Dikarya</taxon>
        <taxon>Ascomycota</taxon>
        <taxon>Pezizomycotina</taxon>
        <taxon>Sordariomycetes</taxon>
        <taxon>Hypocreomycetidae</taxon>
        <taxon>Hypocreales</taxon>
        <taxon>Clavicipitaceae</taxon>
        <taxon>Clavicipitaceae incertae sedis</taxon>
        <taxon>'Torrubiella' clade</taxon>
    </lineage>
</organism>
<dbReference type="STRING" id="1531966.A0A0A1TRK7"/>
<dbReference type="HOGENOM" id="CLU_038193_1_0_1"/>
<dbReference type="InterPro" id="IPR011009">
    <property type="entry name" value="Kinase-like_dom_sf"/>
</dbReference>
<feature type="domain" description="Aminoglycoside phosphotransferase" evidence="1">
    <location>
        <begin position="72"/>
        <end position="239"/>
    </location>
</feature>
<sequence>MAQLYSLNDSIDGFFNNHTSVTRQQCDDFVAAHFQTPAEPVPIQGFWSYTLMAGDDNATIIQFRSESSPLEEENLQLIKEAATGFVPDVVCLGTIGQHRPLHIYKMNKLPGSPYVLAVDLSIKPPECAAQRQENTIRDFAKFFAQSWNYNPPTLPNRAALSQEYEPKIRRLMESLPEQFFPSLFSVIPRFRTIFSDLPLVVTHGDLCGLNILINETSGHITGIIDWAEMRILPFGFALWGLENILGFMDTNGWHYYDNHAALRALFWETFRFHAVNFTEKDMALVAKARVLGLFVRYGFDTEDETALRVVDESDASTWAYLNAFCGSDGAN</sequence>
<reference evidence="2 3" key="1">
    <citation type="journal article" date="2015" name="Genome Announc.">
        <title>Draft Genome Sequence and Gene Annotation of the Entomopathogenic Fungus Verticillium hemipterigenum.</title>
        <authorList>
            <person name="Horn F."/>
            <person name="Habel A."/>
            <person name="Scharf D.H."/>
            <person name="Dworschak J."/>
            <person name="Brakhage A.A."/>
            <person name="Guthke R."/>
            <person name="Hertweck C."/>
            <person name="Linde J."/>
        </authorList>
    </citation>
    <scope>NUCLEOTIDE SEQUENCE [LARGE SCALE GENOMIC DNA]</scope>
</reference>
<dbReference type="InterPro" id="IPR051678">
    <property type="entry name" value="AGP_Transferase"/>
</dbReference>
<dbReference type="AlphaFoldDB" id="A0A0A1TRK7"/>
<dbReference type="SUPFAM" id="SSF56112">
    <property type="entry name" value="Protein kinase-like (PK-like)"/>
    <property type="match status" value="1"/>
</dbReference>
<dbReference type="Pfam" id="PF01636">
    <property type="entry name" value="APH"/>
    <property type="match status" value="1"/>
</dbReference>
<evidence type="ECO:0000313" key="2">
    <source>
        <dbReference type="EMBL" id="CEJ94735.1"/>
    </source>
</evidence>
<evidence type="ECO:0000259" key="1">
    <source>
        <dbReference type="Pfam" id="PF01636"/>
    </source>
</evidence>
<dbReference type="PANTHER" id="PTHR21310:SF59">
    <property type="entry name" value="AMINOGLYCOSIDE PHOSPHOTRANSFERASE DOMAIN-CONTAINING PROTEIN"/>
    <property type="match status" value="1"/>
</dbReference>
<gene>
    <name evidence="2" type="ORF">VHEMI10251</name>
</gene>
<dbReference type="Proteomes" id="UP000039046">
    <property type="component" value="Unassembled WGS sequence"/>
</dbReference>
<dbReference type="InterPro" id="IPR002575">
    <property type="entry name" value="Aminoglycoside_PTrfase"/>
</dbReference>
<proteinExistence type="predicted"/>
<dbReference type="OrthoDB" id="5598852at2759"/>
<dbReference type="Gene3D" id="3.90.1200.10">
    <property type="match status" value="1"/>
</dbReference>
<accession>A0A0A1TRK7</accession>